<gene>
    <name evidence="2" type="ORF">V7S43_016164</name>
</gene>
<evidence type="ECO:0000313" key="3">
    <source>
        <dbReference type="Proteomes" id="UP001632037"/>
    </source>
</evidence>
<feature type="signal peptide" evidence="1">
    <location>
        <begin position="1"/>
        <end position="19"/>
    </location>
</feature>
<sequence>MRSLLSLSLLALALLPASAAVSSFSSAPCDPHYEQLNATTGHCDCREGFSGFGCRMCTASGSLNATSSDICSAKFGSHYSRSRPTGARCPRACGPSSLMGLLTCAAIETHNE</sequence>
<name>A0ABD3EZM4_9STRA</name>
<proteinExistence type="predicted"/>
<evidence type="ECO:0008006" key="4">
    <source>
        <dbReference type="Google" id="ProtNLM"/>
    </source>
</evidence>
<feature type="chain" id="PRO_5044758090" description="Laminin EGF-like domain-containing protein" evidence="1">
    <location>
        <begin position="20"/>
        <end position="112"/>
    </location>
</feature>
<evidence type="ECO:0000313" key="2">
    <source>
        <dbReference type="EMBL" id="KAL3658796.1"/>
    </source>
</evidence>
<keyword evidence="1" id="KW-0732">Signal</keyword>
<dbReference type="Proteomes" id="UP001632037">
    <property type="component" value="Unassembled WGS sequence"/>
</dbReference>
<dbReference type="AlphaFoldDB" id="A0ABD3EZM4"/>
<organism evidence="2 3">
    <name type="scientific">Phytophthora oleae</name>
    <dbReference type="NCBI Taxonomy" id="2107226"/>
    <lineage>
        <taxon>Eukaryota</taxon>
        <taxon>Sar</taxon>
        <taxon>Stramenopiles</taxon>
        <taxon>Oomycota</taxon>
        <taxon>Peronosporomycetes</taxon>
        <taxon>Peronosporales</taxon>
        <taxon>Peronosporaceae</taxon>
        <taxon>Phytophthora</taxon>
    </lineage>
</organism>
<comment type="caution">
    <text evidence="2">The sequence shown here is derived from an EMBL/GenBank/DDBJ whole genome shotgun (WGS) entry which is preliminary data.</text>
</comment>
<protein>
    <recommendedName>
        <fullName evidence="4">Laminin EGF-like domain-containing protein</fullName>
    </recommendedName>
</protein>
<evidence type="ECO:0000256" key="1">
    <source>
        <dbReference type="SAM" id="SignalP"/>
    </source>
</evidence>
<reference evidence="2 3" key="1">
    <citation type="submission" date="2024-09" db="EMBL/GenBank/DDBJ databases">
        <title>Genome sequencing and assembly of Phytophthora oleae, isolate VK10A, causative agent of rot of olive drupes.</title>
        <authorList>
            <person name="Conti Taguali S."/>
            <person name="Riolo M."/>
            <person name="La Spada F."/>
            <person name="Cacciola S.O."/>
            <person name="Dionisio G."/>
        </authorList>
    </citation>
    <scope>NUCLEOTIDE SEQUENCE [LARGE SCALE GENOMIC DNA]</scope>
    <source>
        <strain evidence="2 3">VK10A</strain>
    </source>
</reference>
<dbReference type="EMBL" id="JBIMZQ010000051">
    <property type="protein sequence ID" value="KAL3658796.1"/>
    <property type="molecule type" value="Genomic_DNA"/>
</dbReference>
<keyword evidence="3" id="KW-1185">Reference proteome</keyword>
<accession>A0ABD3EZM4</accession>